<dbReference type="PANTHER" id="PTHR33639:SF2">
    <property type="entry name" value="DUF393 DOMAIN-CONTAINING PROTEIN"/>
    <property type="match status" value="1"/>
</dbReference>
<name>U7QL14_9CYAN</name>
<dbReference type="EMBL" id="AUZM01000016">
    <property type="protein sequence ID" value="ERT07952.1"/>
    <property type="molecule type" value="Genomic_DNA"/>
</dbReference>
<dbReference type="OrthoDB" id="9785438at2"/>
<gene>
    <name evidence="1" type="ORF">M595_2092</name>
</gene>
<dbReference type="RefSeq" id="WP_023065908.1">
    <property type="nucleotide sequence ID" value="NZ_AUZM01000016.1"/>
</dbReference>
<dbReference type="GO" id="GO:0015035">
    <property type="term" value="F:protein-disulfide reductase activity"/>
    <property type="evidence" value="ECO:0007669"/>
    <property type="project" value="InterPro"/>
</dbReference>
<evidence type="ECO:0000313" key="2">
    <source>
        <dbReference type="Proteomes" id="UP000017127"/>
    </source>
</evidence>
<comment type="caution">
    <text evidence="1">The sequence shown here is derived from an EMBL/GenBank/DDBJ whole genome shotgun (WGS) entry which is preliminary data.</text>
</comment>
<dbReference type="InterPro" id="IPR052927">
    <property type="entry name" value="DCC_oxidoreductase"/>
</dbReference>
<evidence type="ECO:0008006" key="3">
    <source>
        <dbReference type="Google" id="ProtNLM"/>
    </source>
</evidence>
<dbReference type="AlphaFoldDB" id="U7QL14"/>
<reference evidence="1 2" key="1">
    <citation type="journal article" date="2013" name="Front. Microbiol.">
        <title>Comparative genomic analyses of the cyanobacterium, Lyngbya aestuarii BL J, a powerful hydrogen producer.</title>
        <authorList>
            <person name="Kothari A."/>
            <person name="Vaughn M."/>
            <person name="Garcia-Pichel F."/>
        </authorList>
    </citation>
    <scope>NUCLEOTIDE SEQUENCE [LARGE SCALE GENOMIC DNA]</scope>
    <source>
        <strain evidence="1 2">BL J</strain>
    </source>
</reference>
<protein>
    <recommendedName>
        <fullName evidence="3">Thiol-disulfide oxidoreductase DCC</fullName>
    </recommendedName>
</protein>
<dbReference type="Pfam" id="PF04134">
    <property type="entry name" value="DCC1-like"/>
    <property type="match status" value="1"/>
</dbReference>
<dbReference type="InterPro" id="IPR007263">
    <property type="entry name" value="DCC1-like"/>
</dbReference>
<organism evidence="1 2">
    <name type="scientific">Lyngbya aestuarii BL J</name>
    <dbReference type="NCBI Taxonomy" id="1348334"/>
    <lineage>
        <taxon>Bacteria</taxon>
        <taxon>Bacillati</taxon>
        <taxon>Cyanobacteriota</taxon>
        <taxon>Cyanophyceae</taxon>
        <taxon>Oscillatoriophycideae</taxon>
        <taxon>Oscillatoriales</taxon>
        <taxon>Microcoleaceae</taxon>
        <taxon>Lyngbya</taxon>
    </lineage>
</organism>
<dbReference type="PATRIC" id="fig|1348334.3.peg.2028"/>
<evidence type="ECO:0000313" key="1">
    <source>
        <dbReference type="EMBL" id="ERT07952.1"/>
    </source>
</evidence>
<dbReference type="Proteomes" id="UP000017127">
    <property type="component" value="Unassembled WGS sequence"/>
</dbReference>
<proteinExistence type="predicted"/>
<dbReference type="PANTHER" id="PTHR33639">
    <property type="entry name" value="THIOL-DISULFIDE OXIDOREDUCTASE DCC"/>
    <property type="match status" value="1"/>
</dbReference>
<keyword evidence="2" id="KW-1185">Reference proteome</keyword>
<accession>U7QL14</accession>
<sequence length="135" mass="15613">MTYHVIYDGNCNLCVTLVQFLENFDQGQQFQYIPMQNEAELNRFGITSTDCKQGMILIDDNHPQRRWQGSDAAEEIGNLLPAGNLFVSAYRALPGLKWTGDRVYEQVRDHRYQWFGQRSSTYNSAYPSCESCQKN</sequence>